<sequence length="74" mass="7726">MHSCRSHRPEAPLSLADWRLPGQLRSGGGVNASVAIIKESNSAILKVKAIPYATTGQAEFVPGVADNAEPGTLD</sequence>
<evidence type="ECO:0000313" key="1">
    <source>
        <dbReference type="EMBL" id="CAF1544809.1"/>
    </source>
</evidence>
<name>A0A815WHB5_9BILA</name>
<evidence type="ECO:0000313" key="2">
    <source>
        <dbReference type="EMBL" id="CAF4405447.1"/>
    </source>
</evidence>
<reference evidence="1" key="1">
    <citation type="submission" date="2021-02" db="EMBL/GenBank/DDBJ databases">
        <authorList>
            <person name="Nowell W R."/>
        </authorList>
    </citation>
    <scope>NUCLEOTIDE SEQUENCE</scope>
</reference>
<dbReference type="OrthoDB" id="10634648at2759"/>
<dbReference type="Proteomes" id="UP000681722">
    <property type="component" value="Unassembled WGS sequence"/>
</dbReference>
<gene>
    <name evidence="1" type="ORF">GPM918_LOCUS38841</name>
    <name evidence="2" type="ORF">SRO942_LOCUS39693</name>
</gene>
<dbReference type="Proteomes" id="UP000663829">
    <property type="component" value="Unassembled WGS sequence"/>
</dbReference>
<keyword evidence="3" id="KW-1185">Reference proteome</keyword>
<comment type="caution">
    <text evidence="1">The sequence shown here is derived from an EMBL/GenBank/DDBJ whole genome shotgun (WGS) entry which is preliminary data.</text>
</comment>
<dbReference type="AlphaFoldDB" id="A0A815WHB5"/>
<dbReference type="EMBL" id="CAJNOQ010026329">
    <property type="protein sequence ID" value="CAF1544809.1"/>
    <property type="molecule type" value="Genomic_DNA"/>
</dbReference>
<dbReference type="EMBL" id="CAJOBC010091984">
    <property type="protein sequence ID" value="CAF4405447.1"/>
    <property type="molecule type" value="Genomic_DNA"/>
</dbReference>
<accession>A0A815WHB5</accession>
<organism evidence="1 3">
    <name type="scientific">Didymodactylos carnosus</name>
    <dbReference type="NCBI Taxonomy" id="1234261"/>
    <lineage>
        <taxon>Eukaryota</taxon>
        <taxon>Metazoa</taxon>
        <taxon>Spiralia</taxon>
        <taxon>Gnathifera</taxon>
        <taxon>Rotifera</taxon>
        <taxon>Eurotatoria</taxon>
        <taxon>Bdelloidea</taxon>
        <taxon>Philodinida</taxon>
        <taxon>Philodinidae</taxon>
        <taxon>Didymodactylos</taxon>
    </lineage>
</organism>
<protein>
    <submittedName>
        <fullName evidence="1">Uncharacterized protein</fullName>
    </submittedName>
</protein>
<evidence type="ECO:0000313" key="3">
    <source>
        <dbReference type="Proteomes" id="UP000663829"/>
    </source>
</evidence>
<proteinExistence type="predicted"/>